<sequence>MRSDVRHQLKTDRFAEATTETVHWAAEHRSRLILYGSLALAVIVLAITFIAVRRSQEQQASVALANAFETYQAPVVPAGTPAQPGLQMFFSSKDRAKAANEAFGKVADKYSTQSGKTARYMQGITAGEMGDVANAEKELKDVIGSGGDLGNLARYALASVYRQNNREQDAIALYNEIGAKPSRSVGKPMADLELASLYSAKQPDKAKVILQQLAKDNKDDAIGQLAAEKLAAIK</sequence>
<dbReference type="Gene3D" id="1.25.40.10">
    <property type="entry name" value="Tetratricopeptide repeat domain"/>
    <property type="match status" value="1"/>
</dbReference>
<proteinExistence type="predicted"/>
<accession>Q1IJ11</accession>
<evidence type="ECO:0000313" key="2">
    <source>
        <dbReference type="EMBL" id="ABF43139.1"/>
    </source>
</evidence>
<dbReference type="EnsemblBacteria" id="ABF43139">
    <property type="protein sequence ID" value="ABF43139"/>
    <property type="gene ID" value="Acid345_4139"/>
</dbReference>
<dbReference type="STRING" id="204669.Acid345_4139"/>
<dbReference type="eggNOG" id="COG1729">
    <property type="taxonomic scope" value="Bacteria"/>
</dbReference>
<name>Q1IJ11_KORVE</name>
<dbReference type="InterPro" id="IPR011990">
    <property type="entry name" value="TPR-like_helical_dom_sf"/>
</dbReference>
<dbReference type="HOGENOM" id="CLU_070774_0_0_0"/>
<dbReference type="OrthoDB" id="115117at2"/>
<protein>
    <submittedName>
        <fullName evidence="2">Uncharacterized protein</fullName>
    </submittedName>
</protein>
<dbReference type="Proteomes" id="UP000002432">
    <property type="component" value="Chromosome"/>
</dbReference>
<evidence type="ECO:0000313" key="3">
    <source>
        <dbReference type="Proteomes" id="UP000002432"/>
    </source>
</evidence>
<gene>
    <name evidence="2" type="ordered locus">Acid345_4139</name>
</gene>
<dbReference type="RefSeq" id="WP_011524938.1">
    <property type="nucleotide sequence ID" value="NC_008009.1"/>
</dbReference>
<feature type="transmembrane region" description="Helical" evidence="1">
    <location>
        <begin position="32"/>
        <end position="52"/>
    </location>
</feature>
<keyword evidence="1" id="KW-0472">Membrane</keyword>
<evidence type="ECO:0000256" key="1">
    <source>
        <dbReference type="SAM" id="Phobius"/>
    </source>
</evidence>
<reference evidence="2 3" key="1">
    <citation type="journal article" date="2009" name="Appl. Environ. Microbiol.">
        <title>Three genomes from the phylum Acidobacteria provide insight into the lifestyles of these microorganisms in soils.</title>
        <authorList>
            <person name="Ward N.L."/>
            <person name="Challacombe J.F."/>
            <person name="Janssen P.H."/>
            <person name="Henrissat B."/>
            <person name="Coutinho P.M."/>
            <person name="Wu M."/>
            <person name="Xie G."/>
            <person name="Haft D.H."/>
            <person name="Sait M."/>
            <person name="Badger J."/>
            <person name="Barabote R.D."/>
            <person name="Bradley B."/>
            <person name="Brettin T.S."/>
            <person name="Brinkac L.M."/>
            <person name="Bruce D."/>
            <person name="Creasy T."/>
            <person name="Daugherty S.C."/>
            <person name="Davidsen T.M."/>
            <person name="DeBoy R.T."/>
            <person name="Detter J.C."/>
            <person name="Dodson R.J."/>
            <person name="Durkin A.S."/>
            <person name="Ganapathy A."/>
            <person name="Gwinn-Giglio M."/>
            <person name="Han C.S."/>
            <person name="Khouri H."/>
            <person name="Kiss H."/>
            <person name="Kothari S.P."/>
            <person name="Madupu R."/>
            <person name="Nelson K.E."/>
            <person name="Nelson W.C."/>
            <person name="Paulsen I."/>
            <person name="Penn K."/>
            <person name="Ren Q."/>
            <person name="Rosovitz M.J."/>
            <person name="Selengut J.D."/>
            <person name="Shrivastava S."/>
            <person name="Sullivan S.A."/>
            <person name="Tapia R."/>
            <person name="Thompson L.S."/>
            <person name="Watkins K.L."/>
            <person name="Yang Q."/>
            <person name="Yu C."/>
            <person name="Zafar N."/>
            <person name="Zhou L."/>
            <person name="Kuske C.R."/>
        </authorList>
    </citation>
    <scope>NUCLEOTIDE SEQUENCE [LARGE SCALE GENOMIC DNA]</scope>
    <source>
        <strain evidence="2 3">Ellin345</strain>
    </source>
</reference>
<keyword evidence="1" id="KW-0812">Transmembrane</keyword>
<organism evidence="2 3">
    <name type="scientific">Koribacter versatilis (strain Ellin345)</name>
    <dbReference type="NCBI Taxonomy" id="204669"/>
    <lineage>
        <taxon>Bacteria</taxon>
        <taxon>Pseudomonadati</taxon>
        <taxon>Acidobacteriota</taxon>
        <taxon>Terriglobia</taxon>
        <taxon>Terriglobales</taxon>
        <taxon>Candidatus Korobacteraceae</taxon>
        <taxon>Candidatus Korobacter</taxon>
    </lineage>
</organism>
<dbReference type="KEGG" id="aba:Acid345_4139"/>
<dbReference type="AlphaFoldDB" id="Q1IJ11"/>
<dbReference type="EMBL" id="CP000360">
    <property type="protein sequence ID" value="ABF43139.1"/>
    <property type="molecule type" value="Genomic_DNA"/>
</dbReference>
<keyword evidence="3" id="KW-1185">Reference proteome</keyword>
<keyword evidence="1" id="KW-1133">Transmembrane helix</keyword>